<dbReference type="Proteomes" id="UP000189670">
    <property type="component" value="Unassembled WGS sequence"/>
</dbReference>
<protein>
    <recommendedName>
        <fullName evidence="3">NACHT domain-containing protein</fullName>
    </recommendedName>
</protein>
<name>A0A1V1NYQ8_9BACT</name>
<accession>A0A1V1NYQ8</accession>
<dbReference type="SUPFAM" id="SSF52540">
    <property type="entry name" value="P-loop containing nucleoside triphosphate hydrolases"/>
    <property type="match status" value="1"/>
</dbReference>
<organism evidence="1 2">
    <name type="scientific">Candidatus Magnetoglobus multicellularis str. Araruama</name>
    <dbReference type="NCBI Taxonomy" id="890399"/>
    <lineage>
        <taxon>Bacteria</taxon>
        <taxon>Pseudomonadati</taxon>
        <taxon>Thermodesulfobacteriota</taxon>
        <taxon>Desulfobacteria</taxon>
        <taxon>Desulfobacterales</taxon>
        <taxon>Desulfobacteraceae</taxon>
        <taxon>Candidatus Magnetoglobus</taxon>
    </lineage>
</organism>
<evidence type="ECO:0000313" key="2">
    <source>
        <dbReference type="Proteomes" id="UP000189670"/>
    </source>
</evidence>
<comment type="caution">
    <text evidence="1">The sequence shown here is derived from an EMBL/GenBank/DDBJ whole genome shotgun (WGS) entry which is preliminary data.</text>
</comment>
<reference evidence="2" key="1">
    <citation type="submission" date="2012-11" db="EMBL/GenBank/DDBJ databases">
        <authorList>
            <person name="Lucero-Rivera Y.E."/>
            <person name="Tovar-Ramirez D."/>
        </authorList>
    </citation>
    <scope>NUCLEOTIDE SEQUENCE [LARGE SCALE GENOMIC DNA]</scope>
    <source>
        <strain evidence="2">Araruama</strain>
    </source>
</reference>
<gene>
    <name evidence="1" type="ORF">OMM_11322</name>
</gene>
<evidence type="ECO:0008006" key="3">
    <source>
        <dbReference type="Google" id="ProtNLM"/>
    </source>
</evidence>
<proteinExistence type="predicted"/>
<evidence type="ECO:0000313" key="1">
    <source>
        <dbReference type="EMBL" id="ETR67688.1"/>
    </source>
</evidence>
<dbReference type="InterPro" id="IPR027417">
    <property type="entry name" value="P-loop_NTPase"/>
</dbReference>
<sequence length="375" mass="44048">MDDYLTKDSRRYLLILADSGMGKTSFFLNYYARNLKRAKGKQSQIAIIPLSIKDPDTYIEKIENKSETILFLDAFDEDTLAIVDHRERIRELMDKCNHFSQVVITCRTQFFPKDEEIPKGTGIIKVGPRKAGEGSYYEFYKIYLSPLTDQQVRKYLKRYYPLQLKKRNRAFEIVKRIPNLKVRPMLLSYIPDIIENDENIQNTAQLYETMIQKWLIREKRWVKEPDILLRFSEMLAVDIVVNKSKRGFERIPESELGELTNQWQIQLENWQITGRSLLNRDAEGNFKFAHRSILEYLFVRSFLTMPPDDRPMVDWTDQMKMFCHEMGTLQSYNFVNSIGIAFVYIPPGNFTMGTTDSKRYVTLSKGFLLANAPVT</sequence>
<feature type="non-terminal residue" evidence="1">
    <location>
        <position position="375"/>
    </location>
</feature>
<dbReference type="AlphaFoldDB" id="A0A1V1NYQ8"/>
<dbReference type="EMBL" id="ATBP01001259">
    <property type="protein sequence ID" value="ETR67688.1"/>
    <property type="molecule type" value="Genomic_DNA"/>
</dbReference>